<accession>A0A3T0K1C3</accession>
<evidence type="ECO:0000256" key="1">
    <source>
        <dbReference type="SAM" id="Phobius"/>
    </source>
</evidence>
<reference evidence="2 3" key="1">
    <citation type="submission" date="2017-11" db="EMBL/GenBank/DDBJ databases">
        <title>Effect of PGPRs.</title>
        <authorList>
            <person name="Oliva R."/>
            <person name="Nong J."/>
            <person name="Roman V."/>
        </authorList>
    </citation>
    <scope>NUCLEOTIDE SEQUENCE [LARGE SCALE GENOMIC DNA]</scope>
    <source>
        <strain evidence="2">Inb918</strain>
    </source>
</reference>
<proteinExistence type="predicted"/>
<evidence type="ECO:0000313" key="3">
    <source>
        <dbReference type="Proteomes" id="UP000282760"/>
    </source>
</evidence>
<organism evidence="2 3">
    <name type="scientific">Pseudomonas syringae</name>
    <dbReference type="NCBI Taxonomy" id="317"/>
    <lineage>
        <taxon>Bacteria</taxon>
        <taxon>Pseudomonadati</taxon>
        <taxon>Pseudomonadota</taxon>
        <taxon>Gammaproteobacteria</taxon>
        <taxon>Pseudomonadales</taxon>
        <taxon>Pseudomonadaceae</taxon>
        <taxon>Pseudomonas</taxon>
    </lineage>
</organism>
<feature type="transmembrane region" description="Helical" evidence="1">
    <location>
        <begin position="109"/>
        <end position="131"/>
    </location>
</feature>
<sequence>MSRTYTLLSYLYPTALALTSGAGALALIKNLKAGTYDINQDSIGLPIGAILIIFLTLVLMHLLQILLLRCARANSFAGLLLKISAYLIATISLMILVDRIVYWSIPHHAIIAILYGVTAITFGVFQIQTVVQLK</sequence>
<keyword evidence="1" id="KW-0472">Membrane</keyword>
<protein>
    <submittedName>
        <fullName evidence="2">Uncharacterized protein</fullName>
    </submittedName>
</protein>
<gene>
    <name evidence="2" type="ORF">CT157_27085</name>
</gene>
<dbReference type="AlphaFoldDB" id="A0A3T0K1C3"/>
<feature type="transmembrane region" description="Helical" evidence="1">
    <location>
        <begin position="42"/>
        <end position="67"/>
    </location>
</feature>
<name>A0A3T0K1C3_PSESX</name>
<dbReference type="Proteomes" id="UP000282760">
    <property type="component" value="Chromosome"/>
</dbReference>
<keyword evidence="1" id="KW-0812">Transmembrane</keyword>
<dbReference type="EMBL" id="CP024646">
    <property type="protein sequence ID" value="AZV29535.1"/>
    <property type="molecule type" value="Genomic_DNA"/>
</dbReference>
<feature type="transmembrane region" description="Helical" evidence="1">
    <location>
        <begin position="79"/>
        <end position="97"/>
    </location>
</feature>
<evidence type="ECO:0000313" key="2">
    <source>
        <dbReference type="EMBL" id="AZV29535.1"/>
    </source>
</evidence>
<keyword evidence="1" id="KW-1133">Transmembrane helix</keyword>